<dbReference type="AlphaFoldDB" id="A0A9K3DCF3"/>
<reference evidence="1 2" key="1">
    <citation type="journal article" date="2018" name="PLoS ONE">
        <title>The draft genome of Kipferlia bialata reveals reductive genome evolution in fornicate parasites.</title>
        <authorList>
            <person name="Tanifuji G."/>
            <person name="Takabayashi S."/>
            <person name="Kume K."/>
            <person name="Takagi M."/>
            <person name="Nakayama T."/>
            <person name="Kamikawa R."/>
            <person name="Inagaki Y."/>
            <person name="Hashimoto T."/>
        </authorList>
    </citation>
    <scope>NUCLEOTIDE SEQUENCE [LARGE SCALE GENOMIC DNA]</scope>
    <source>
        <strain evidence="1">NY0173</strain>
    </source>
</reference>
<accession>A0A9K3DCF3</accession>
<gene>
    <name evidence="1" type="ORF">KIPB_017019</name>
</gene>
<dbReference type="EMBL" id="BDIP01010962">
    <property type="protein sequence ID" value="GIQ92934.1"/>
    <property type="molecule type" value="Genomic_DNA"/>
</dbReference>
<feature type="non-terminal residue" evidence="1">
    <location>
        <position position="1"/>
    </location>
</feature>
<proteinExistence type="predicted"/>
<keyword evidence="2" id="KW-1185">Reference proteome</keyword>
<comment type="caution">
    <text evidence="1">The sequence shown here is derived from an EMBL/GenBank/DDBJ whole genome shotgun (WGS) entry which is preliminary data.</text>
</comment>
<evidence type="ECO:0000313" key="2">
    <source>
        <dbReference type="Proteomes" id="UP000265618"/>
    </source>
</evidence>
<organism evidence="1 2">
    <name type="scientific">Kipferlia bialata</name>
    <dbReference type="NCBI Taxonomy" id="797122"/>
    <lineage>
        <taxon>Eukaryota</taxon>
        <taxon>Metamonada</taxon>
        <taxon>Carpediemonas-like organisms</taxon>
        <taxon>Kipferlia</taxon>
    </lineage>
</organism>
<dbReference type="Proteomes" id="UP000265618">
    <property type="component" value="Unassembled WGS sequence"/>
</dbReference>
<sequence>MDAGSVQAYDTITGEWQDWGTLQNVQTLMESVGWSDAPPETEETEWKDIHIESASWWAEVG</sequence>
<protein>
    <submittedName>
        <fullName evidence="1">Uncharacterized protein</fullName>
    </submittedName>
</protein>
<evidence type="ECO:0000313" key="1">
    <source>
        <dbReference type="EMBL" id="GIQ92934.1"/>
    </source>
</evidence>
<name>A0A9K3DCF3_9EUKA</name>